<evidence type="ECO:0000313" key="1">
    <source>
        <dbReference type="EMBL" id="KAJ2801495.1"/>
    </source>
</evidence>
<keyword evidence="2" id="KW-1185">Reference proteome</keyword>
<name>A0ACC1L5C1_9FUNG</name>
<accession>A0ACC1L5C1</accession>
<dbReference type="EMBL" id="JANBUN010000761">
    <property type="protein sequence ID" value="KAJ2801495.1"/>
    <property type="molecule type" value="Genomic_DNA"/>
</dbReference>
<proteinExistence type="predicted"/>
<comment type="caution">
    <text evidence="1">The sequence shown here is derived from an EMBL/GenBank/DDBJ whole genome shotgun (WGS) entry which is preliminary data.</text>
</comment>
<sequence>GAKSSYQTDTSNDDVFEKLADYAHALWGCQPARAFVPALLLHASHMTLVVFTRDKWYKCDVGDFCYSTKVPTVYEVESLRSSLIKLAFLLTLPPQEFGHFCDVSVGSPTWLKFTPPAAGPTGMTMLREASVVSEDYAGEGVVHLDEDLRIKRKCYPRGRLVFLYRMKFAEKDAVLKLMWTPVNRLPEPAVYQVLHGAGVDRIPKIYDQGILAKDTFGYRVDYMVVEDVGHPPDADIKGYASTSGESPCDRAVAMVAQVVKTLVEAKKAGVLHRDVSMGNIAVRGDRASLIDWGYAKLLAGDVNPAVIENLAATWEFDADDVLRNEDKHDPLTGTPMYMSIPVLVRAKTRGVVDDVESALYVLLDVVSRIQPPRPRAEGAEPPVAMDDTKGPSLAHVRACCFAVSDSYLSAFGVREASDRFHQVTDILYNYLFTRSGECISCLLARDPGYKREPDVDVLLESIYTVFPSLRDPATAPLSRGSGSAGLGAGVAALQLQDAGRARQPRAEPSAAPLQLRLDDNDGDDDGDDSPFADAGPSWPSTMPRALAPDNSDNIGSSPTPAVAPRFSTIPRPWTRDYVVGNDNSPLLTRAGVRGPSTMPVPLTYDDNDSLASTDDGARSPSNVAASANSSKRSWDDATAKDADGPAGATLLANAAEPAEELHPAGTIQPPHNQLRRSKRIKSKCKGKAV</sequence>
<reference evidence="1" key="1">
    <citation type="submission" date="2022-07" db="EMBL/GenBank/DDBJ databases">
        <title>Phylogenomic reconstructions and comparative analyses of Kickxellomycotina fungi.</title>
        <authorList>
            <person name="Reynolds N.K."/>
            <person name="Stajich J.E."/>
            <person name="Barry K."/>
            <person name="Grigoriev I.V."/>
            <person name="Crous P."/>
            <person name="Smith M.E."/>
        </authorList>
    </citation>
    <scope>NUCLEOTIDE SEQUENCE</scope>
    <source>
        <strain evidence="1">BCRC 34780</strain>
    </source>
</reference>
<dbReference type="Proteomes" id="UP001140087">
    <property type="component" value="Unassembled WGS sequence"/>
</dbReference>
<organism evidence="1 2">
    <name type="scientific">Coemansia helicoidea</name>
    <dbReference type="NCBI Taxonomy" id="1286919"/>
    <lineage>
        <taxon>Eukaryota</taxon>
        <taxon>Fungi</taxon>
        <taxon>Fungi incertae sedis</taxon>
        <taxon>Zoopagomycota</taxon>
        <taxon>Kickxellomycotina</taxon>
        <taxon>Kickxellomycetes</taxon>
        <taxon>Kickxellales</taxon>
        <taxon>Kickxellaceae</taxon>
        <taxon>Coemansia</taxon>
    </lineage>
</organism>
<protein>
    <submittedName>
        <fullName evidence="1">Uncharacterized protein</fullName>
    </submittedName>
</protein>
<gene>
    <name evidence="1" type="ORF">H4R21_002774</name>
</gene>
<evidence type="ECO:0000313" key="2">
    <source>
        <dbReference type="Proteomes" id="UP001140087"/>
    </source>
</evidence>
<feature type="non-terminal residue" evidence="1">
    <location>
        <position position="1"/>
    </location>
</feature>